<dbReference type="InterPro" id="IPR003140">
    <property type="entry name" value="PLipase/COase/thioEstase"/>
</dbReference>
<protein>
    <submittedName>
        <fullName evidence="4">Alpha/beta hydrolase</fullName>
    </submittedName>
</protein>
<organism evidence="4 5">
    <name type="scientific">Pseudoalteromonas fenneropenaei</name>
    <dbReference type="NCBI Taxonomy" id="1737459"/>
    <lineage>
        <taxon>Bacteria</taxon>
        <taxon>Pseudomonadati</taxon>
        <taxon>Pseudomonadota</taxon>
        <taxon>Gammaproteobacteria</taxon>
        <taxon>Alteromonadales</taxon>
        <taxon>Pseudoalteromonadaceae</taxon>
        <taxon>Pseudoalteromonas</taxon>
    </lineage>
</organism>
<accession>A0ABV7CPG1</accession>
<gene>
    <name evidence="4" type="ORF">ACFOEE_18485</name>
</gene>
<feature type="domain" description="Phospholipase/carboxylesterase/thioesterase" evidence="3">
    <location>
        <begin position="11"/>
        <end position="212"/>
    </location>
</feature>
<keyword evidence="5" id="KW-1185">Reference proteome</keyword>
<evidence type="ECO:0000259" key="3">
    <source>
        <dbReference type="Pfam" id="PF02230"/>
    </source>
</evidence>
<evidence type="ECO:0000313" key="5">
    <source>
        <dbReference type="Proteomes" id="UP001595453"/>
    </source>
</evidence>
<dbReference type="RefSeq" id="WP_377128045.1">
    <property type="nucleotide sequence ID" value="NZ_JBHRSD010000040.1"/>
</dbReference>
<dbReference type="InterPro" id="IPR050565">
    <property type="entry name" value="LYPA1-2/EST-like"/>
</dbReference>
<keyword evidence="2 4" id="KW-0378">Hydrolase</keyword>
<dbReference type="SUPFAM" id="SSF53474">
    <property type="entry name" value="alpha/beta-Hydrolases"/>
    <property type="match status" value="1"/>
</dbReference>
<evidence type="ECO:0000256" key="2">
    <source>
        <dbReference type="ARBA" id="ARBA00022801"/>
    </source>
</evidence>
<dbReference type="InterPro" id="IPR029058">
    <property type="entry name" value="AB_hydrolase_fold"/>
</dbReference>
<dbReference type="PANTHER" id="PTHR10655:SF17">
    <property type="entry name" value="LYSOPHOSPHOLIPASE-LIKE PROTEIN 1"/>
    <property type="match status" value="1"/>
</dbReference>
<name>A0ABV7CPG1_9GAMM</name>
<dbReference type="Gene3D" id="3.40.50.1820">
    <property type="entry name" value="alpha/beta hydrolase"/>
    <property type="match status" value="1"/>
</dbReference>
<dbReference type="Pfam" id="PF02230">
    <property type="entry name" value="Abhydrolase_2"/>
    <property type="match status" value="1"/>
</dbReference>
<evidence type="ECO:0000256" key="1">
    <source>
        <dbReference type="ARBA" id="ARBA00006499"/>
    </source>
</evidence>
<proteinExistence type="inferred from homology"/>
<dbReference type="PANTHER" id="PTHR10655">
    <property type="entry name" value="LYSOPHOSPHOLIPASE-RELATED"/>
    <property type="match status" value="1"/>
</dbReference>
<dbReference type="EMBL" id="JBHRSD010000040">
    <property type="protein sequence ID" value="MFC3034495.1"/>
    <property type="molecule type" value="Genomic_DNA"/>
</dbReference>
<dbReference type="Proteomes" id="UP001595453">
    <property type="component" value="Unassembled WGS sequence"/>
</dbReference>
<reference evidence="5" key="1">
    <citation type="journal article" date="2019" name="Int. J. Syst. Evol. Microbiol.">
        <title>The Global Catalogue of Microorganisms (GCM) 10K type strain sequencing project: providing services to taxonomists for standard genome sequencing and annotation.</title>
        <authorList>
            <consortium name="The Broad Institute Genomics Platform"/>
            <consortium name="The Broad Institute Genome Sequencing Center for Infectious Disease"/>
            <person name="Wu L."/>
            <person name="Ma J."/>
        </authorList>
    </citation>
    <scope>NUCLEOTIDE SEQUENCE [LARGE SCALE GENOMIC DNA]</scope>
    <source>
        <strain evidence="5">KCTC 42730</strain>
    </source>
</reference>
<comment type="caution">
    <text evidence="4">The sequence shown here is derived from an EMBL/GenBank/DDBJ whole genome shotgun (WGS) entry which is preliminary data.</text>
</comment>
<evidence type="ECO:0000313" key="4">
    <source>
        <dbReference type="EMBL" id="MFC3034495.1"/>
    </source>
</evidence>
<sequence>MLDFVDYQVGEQHTASVIWLHGLGDSGHGFYPVAEALQMPADSGVRFIFPHAPEQAITVNGGMRMRAWYDIKSFDLDKRADEAGVRQSADLVAALIAREIAAGIDPARIILAGFSQGGVIALHLAPRLEVRLGGVMVLSTYMCAPQKLVDELCQPELDIFMAHGTVDEVVPYAAGEMAKQTLEAAGYQPQWHSYKMAHQVCMEELQDIRNWLLQTLAV</sequence>
<comment type="similarity">
    <text evidence="1">Belongs to the AB hydrolase superfamily. AB hydrolase 2 family.</text>
</comment>
<dbReference type="GO" id="GO:0016787">
    <property type="term" value="F:hydrolase activity"/>
    <property type="evidence" value="ECO:0007669"/>
    <property type="project" value="UniProtKB-KW"/>
</dbReference>